<reference evidence="4 5" key="1">
    <citation type="submission" date="2020-02" db="EMBL/GenBank/DDBJ databases">
        <title>Whole-genome analyses of novel actinobacteria.</title>
        <authorList>
            <person name="Sahin N."/>
        </authorList>
    </citation>
    <scope>NUCLEOTIDE SEQUENCE [LARGE SCALE GENOMIC DNA]</scope>
    <source>
        <strain evidence="4 5">A7024</strain>
    </source>
</reference>
<dbReference type="PANTHER" id="PTHR43775:SF51">
    <property type="entry name" value="INACTIVE PHENOLPHTHIOCEROL SYNTHESIS POLYKETIDE SYNTHASE TYPE I PKS1-RELATED"/>
    <property type="match status" value="1"/>
</dbReference>
<evidence type="ECO:0000313" key="4">
    <source>
        <dbReference type="EMBL" id="NGN70443.1"/>
    </source>
</evidence>
<keyword evidence="1" id="KW-0808">Transferase</keyword>
<protein>
    <submittedName>
        <fullName evidence="4">SDR family NAD(P)-dependent oxidoreductase</fullName>
    </submittedName>
</protein>
<dbReference type="EMBL" id="JAAKZV010000534">
    <property type="protein sequence ID" value="NGN70443.1"/>
    <property type="molecule type" value="Genomic_DNA"/>
</dbReference>
<dbReference type="SMART" id="SM00822">
    <property type="entry name" value="PKS_KR"/>
    <property type="match status" value="1"/>
</dbReference>
<dbReference type="Pfam" id="PF08659">
    <property type="entry name" value="KR"/>
    <property type="match status" value="1"/>
</dbReference>
<dbReference type="GO" id="GO:0004312">
    <property type="term" value="F:fatty acid synthase activity"/>
    <property type="evidence" value="ECO:0007669"/>
    <property type="project" value="TreeGrafter"/>
</dbReference>
<accession>A0A6G4UF52</accession>
<feature type="domain" description="Ketoreductase" evidence="3">
    <location>
        <begin position="13"/>
        <end position="167"/>
    </location>
</feature>
<dbReference type="Gene3D" id="3.40.50.720">
    <property type="entry name" value="NAD(P)-binding Rossmann-like Domain"/>
    <property type="match status" value="1"/>
</dbReference>
<feature type="non-terminal residue" evidence="4">
    <location>
        <position position="1"/>
    </location>
</feature>
<gene>
    <name evidence="4" type="ORF">G5C51_42005</name>
</gene>
<sequence>TPHLTTAEASTTATRILAQRETTTTLTELHRLGAQARYHTCDLRDPDATRRTLKEIAAEHGRLDAVVGAAGLIEDRLLADKTPDSFHRVYATKTDAARNLLDAAAELAEGESPLLAVLFGSIAAVYGNAGQSDYAAANDTLEHLGAAWAHRTGHRALTVHWGPWAPVGAHTGMVTPELGRDYARRGVELIDPEEGVLALLRELAWGDPSLTSVVYTASGW</sequence>
<organism evidence="4 5">
    <name type="scientific">Streptomyces coryli</name>
    <dbReference type="NCBI Taxonomy" id="1128680"/>
    <lineage>
        <taxon>Bacteria</taxon>
        <taxon>Bacillati</taxon>
        <taxon>Actinomycetota</taxon>
        <taxon>Actinomycetes</taxon>
        <taxon>Kitasatosporales</taxon>
        <taxon>Streptomycetaceae</taxon>
        <taxon>Streptomyces</taxon>
    </lineage>
</organism>
<evidence type="ECO:0000259" key="3">
    <source>
        <dbReference type="SMART" id="SM00822"/>
    </source>
</evidence>
<evidence type="ECO:0000256" key="1">
    <source>
        <dbReference type="ARBA" id="ARBA00022679"/>
    </source>
</evidence>
<evidence type="ECO:0000256" key="2">
    <source>
        <dbReference type="ARBA" id="ARBA00023268"/>
    </source>
</evidence>
<dbReference type="Proteomes" id="UP000481583">
    <property type="component" value="Unassembled WGS sequence"/>
</dbReference>
<dbReference type="InterPro" id="IPR036291">
    <property type="entry name" value="NAD(P)-bd_dom_sf"/>
</dbReference>
<comment type="caution">
    <text evidence="4">The sequence shown here is derived from an EMBL/GenBank/DDBJ whole genome shotgun (WGS) entry which is preliminary data.</text>
</comment>
<dbReference type="AlphaFoldDB" id="A0A6G4UF52"/>
<proteinExistence type="predicted"/>
<dbReference type="RefSeq" id="WP_165246197.1">
    <property type="nucleotide sequence ID" value="NZ_JAAKZV010000534.1"/>
</dbReference>
<evidence type="ECO:0000313" key="5">
    <source>
        <dbReference type="Proteomes" id="UP000481583"/>
    </source>
</evidence>
<dbReference type="PANTHER" id="PTHR43775">
    <property type="entry name" value="FATTY ACID SYNTHASE"/>
    <property type="match status" value="1"/>
</dbReference>
<dbReference type="InterPro" id="IPR013968">
    <property type="entry name" value="PKS_KR"/>
</dbReference>
<dbReference type="SUPFAM" id="SSF51735">
    <property type="entry name" value="NAD(P)-binding Rossmann-fold domains"/>
    <property type="match status" value="1"/>
</dbReference>
<dbReference type="InterPro" id="IPR057326">
    <property type="entry name" value="KR_dom"/>
</dbReference>
<dbReference type="GO" id="GO:0006633">
    <property type="term" value="P:fatty acid biosynthetic process"/>
    <property type="evidence" value="ECO:0007669"/>
    <property type="project" value="TreeGrafter"/>
</dbReference>
<keyword evidence="2" id="KW-0511">Multifunctional enzyme</keyword>
<dbReference type="InterPro" id="IPR050091">
    <property type="entry name" value="PKS_NRPS_Biosynth_Enz"/>
</dbReference>
<name>A0A6G4UF52_9ACTN</name>
<keyword evidence="5" id="KW-1185">Reference proteome</keyword>